<feature type="binding site" evidence="10">
    <location>
        <begin position="410"/>
        <end position="411"/>
    </location>
    <ligand>
        <name>substrate</name>
    </ligand>
</feature>
<evidence type="ECO:0000256" key="7">
    <source>
        <dbReference type="ARBA" id="ARBA00023295"/>
    </source>
</evidence>
<evidence type="ECO:0000256" key="8">
    <source>
        <dbReference type="ARBA" id="ARBA00023326"/>
    </source>
</evidence>
<evidence type="ECO:0000256" key="12">
    <source>
        <dbReference type="RuleBase" id="RU361175"/>
    </source>
</evidence>
<evidence type="ECO:0000313" key="13">
    <source>
        <dbReference type="EMBL" id="QHQ59747.1"/>
    </source>
</evidence>
<dbReference type="NCBIfam" id="TIGR03356">
    <property type="entry name" value="BGL"/>
    <property type="match status" value="1"/>
</dbReference>
<proteinExistence type="inferred from homology"/>
<dbReference type="PROSITE" id="PS00653">
    <property type="entry name" value="GLYCOSYL_HYDROL_F1_2"/>
    <property type="match status" value="1"/>
</dbReference>
<dbReference type="EC" id="3.2.1.21" evidence="3 12"/>
<dbReference type="GO" id="GO:0030245">
    <property type="term" value="P:cellulose catabolic process"/>
    <property type="evidence" value="ECO:0007669"/>
    <property type="project" value="UniProtKB-KW"/>
</dbReference>
<evidence type="ECO:0000256" key="5">
    <source>
        <dbReference type="ARBA" id="ARBA00023001"/>
    </source>
</evidence>
<dbReference type="AlphaFoldDB" id="A0A6P1THH4"/>
<dbReference type="InterPro" id="IPR018120">
    <property type="entry name" value="Glyco_hydro_1_AS"/>
</dbReference>
<keyword evidence="5" id="KW-0136">Cellulose degradation</keyword>
<feature type="active site" description="Proton donor" evidence="9">
    <location>
        <position position="163"/>
    </location>
</feature>
<dbReference type="FunFam" id="3.20.20.80:FF:000004">
    <property type="entry name" value="Beta-glucosidase 6-phospho-beta-glucosidase"/>
    <property type="match status" value="1"/>
</dbReference>
<dbReference type="PANTHER" id="PTHR10353:SF36">
    <property type="entry name" value="LP05116P"/>
    <property type="match status" value="1"/>
</dbReference>
<accession>A0A6P1THH4</accession>
<evidence type="ECO:0000256" key="3">
    <source>
        <dbReference type="ARBA" id="ARBA00012744"/>
    </source>
</evidence>
<dbReference type="InterPro" id="IPR017736">
    <property type="entry name" value="Glyco_hydro_1_beta-glucosidase"/>
</dbReference>
<dbReference type="Gene3D" id="3.20.20.80">
    <property type="entry name" value="Glycosidases"/>
    <property type="match status" value="1"/>
</dbReference>
<dbReference type="InterPro" id="IPR033132">
    <property type="entry name" value="GH_1_N_CS"/>
</dbReference>
<keyword evidence="14" id="KW-1185">Reference proteome</keyword>
<dbReference type="Pfam" id="PF00232">
    <property type="entry name" value="Glyco_hydro_1"/>
    <property type="match status" value="1"/>
</dbReference>
<dbReference type="KEGG" id="anr:Ana3638_02150"/>
<dbReference type="PANTHER" id="PTHR10353">
    <property type="entry name" value="GLYCOSYL HYDROLASE"/>
    <property type="match status" value="1"/>
</dbReference>
<dbReference type="InterPro" id="IPR001360">
    <property type="entry name" value="Glyco_hydro_1"/>
</dbReference>
<organism evidence="13 14">
    <name type="scientific">Anaerocolumna sedimenticola</name>
    <dbReference type="NCBI Taxonomy" id="2696063"/>
    <lineage>
        <taxon>Bacteria</taxon>
        <taxon>Bacillati</taxon>
        <taxon>Bacillota</taxon>
        <taxon>Clostridia</taxon>
        <taxon>Lachnospirales</taxon>
        <taxon>Lachnospiraceae</taxon>
        <taxon>Anaerocolumna</taxon>
    </lineage>
</organism>
<dbReference type="Proteomes" id="UP000464314">
    <property type="component" value="Chromosome"/>
</dbReference>
<dbReference type="PRINTS" id="PR00131">
    <property type="entry name" value="GLHYDRLASE1"/>
</dbReference>
<keyword evidence="7 12" id="KW-0326">Glycosidase</keyword>
<sequence>MRFPQNFLWGSATASYQFEGAASLDGRGYTVWDDFCRRPGSILDGSNGDIACDHYHRYPEDVAIMGDIGFGAYRFSLAWSRILPDGIGAVNQKGIDFYNALIDELLKKNITPCITLYHWDMPYALYRKGGWQNKDSVDWFANYAEVVARAFGDRVKFFITFNEPQCFIGLGHVSGEHAPGNIMSRRSVLEMTHNVLMAHGKAVQAIRSAVPDAMIGYAPTSGVACPNTDRTEDIEAARKAYFDVPDQPNYMWNVSWFSDPVFFGKYPEAGLKVFEKDLPDFKPDDFKLITEPIDFYGQNIYNGYSVEDDGQGSYRRLPRKPGFARTACGWPVVPECLYWGPKFLYERYKKPIYITENGISCTDSVCLDGKIHDTERIDFLHRYLLSLGKAIEDGVDVKGYFVWSLMDNFEWAKGYTERFGIVHVDYETQERTWKDSAFWLKEVIKSGGAIL</sequence>
<keyword evidence="4 12" id="KW-0378">Hydrolase</keyword>
<dbReference type="RefSeq" id="WP_161836584.1">
    <property type="nucleotide sequence ID" value="NZ_CP048000.1"/>
</dbReference>
<dbReference type="PROSITE" id="PS00572">
    <property type="entry name" value="GLYCOSYL_HYDROL_F1_1"/>
    <property type="match status" value="1"/>
</dbReference>
<feature type="binding site" evidence="10">
    <location>
        <position position="118"/>
    </location>
    <ligand>
        <name>substrate</name>
    </ligand>
</feature>
<evidence type="ECO:0000256" key="6">
    <source>
        <dbReference type="ARBA" id="ARBA00023277"/>
    </source>
</evidence>
<evidence type="ECO:0000256" key="4">
    <source>
        <dbReference type="ARBA" id="ARBA00022801"/>
    </source>
</evidence>
<dbReference type="GO" id="GO:0008422">
    <property type="term" value="F:beta-glucosidase activity"/>
    <property type="evidence" value="ECO:0007669"/>
    <property type="project" value="UniProtKB-EC"/>
</dbReference>
<dbReference type="SUPFAM" id="SSF51445">
    <property type="entry name" value="(Trans)glycosidases"/>
    <property type="match status" value="1"/>
</dbReference>
<evidence type="ECO:0000256" key="9">
    <source>
        <dbReference type="PIRSR" id="PIRSR617736-1"/>
    </source>
</evidence>
<protein>
    <recommendedName>
        <fullName evidence="3 12">Beta-glucosidase</fullName>
        <ecNumber evidence="3 12">3.2.1.21</ecNumber>
    </recommendedName>
</protein>
<name>A0A6P1THH4_9FIRM</name>
<feature type="active site" description="Nucleophile" evidence="9 11">
    <location>
        <position position="356"/>
    </location>
</feature>
<evidence type="ECO:0000256" key="11">
    <source>
        <dbReference type="PROSITE-ProRule" id="PRU10055"/>
    </source>
</evidence>
<comment type="catalytic activity">
    <reaction evidence="1 12">
        <text>Hydrolysis of terminal, non-reducing beta-D-glucosyl residues with release of beta-D-glucose.</text>
        <dbReference type="EC" id="3.2.1.21"/>
    </reaction>
</comment>
<comment type="similarity">
    <text evidence="2 12">Belongs to the glycosyl hydrolase 1 family.</text>
</comment>
<feature type="binding site" evidence="10">
    <location>
        <position position="162"/>
    </location>
    <ligand>
        <name>substrate</name>
    </ligand>
</feature>
<dbReference type="EMBL" id="CP048000">
    <property type="protein sequence ID" value="QHQ59747.1"/>
    <property type="molecule type" value="Genomic_DNA"/>
</dbReference>
<evidence type="ECO:0000256" key="1">
    <source>
        <dbReference type="ARBA" id="ARBA00000448"/>
    </source>
</evidence>
<keyword evidence="8" id="KW-0624">Polysaccharide degradation</keyword>
<feature type="binding site" evidence="10">
    <location>
        <position position="301"/>
    </location>
    <ligand>
        <name>substrate</name>
    </ligand>
</feature>
<keyword evidence="6" id="KW-0119">Carbohydrate metabolism</keyword>
<dbReference type="InterPro" id="IPR017853">
    <property type="entry name" value="GH"/>
</dbReference>
<evidence type="ECO:0000256" key="2">
    <source>
        <dbReference type="ARBA" id="ARBA00010838"/>
    </source>
</evidence>
<feature type="binding site" evidence="10">
    <location>
        <position position="17"/>
    </location>
    <ligand>
        <name>substrate</name>
    </ligand>
</feature>
<reference evidence="13 14" key="1">
    <citation type="submission" date="2020-01" db="EMBL/GenBank/DDBJ databases">
        <title>Genome analysis of Anaerocolumna sp. CBA3638.</title>
        <authorList>
            <person name="Kim J."/>
            <person name="Roh S.W."/>
        </authorList>
    </citation>
    <scope>NUCLEOTIDE SEQUENCE [LARGE SCALE GENOMIC DNA]</scope>
    <source>
        <strain evidence="13 14">CBA3638</strain>
    </source>
</reference>
<evidence type="ECO:0000313" key="14">
    <source>
        <dbReference type="Proteomes" id="UP000464314"/>
    </source>
</evidence>
<feature type="binding site" evidence="10">
    <location>
        <position position="403"/>
    </location>
    <ligand>
        <name>substrate</name>
    </ligand>
</feature>
<gene>
    <name evidence="13" type="ORF">Ana3638_02150</name>
</gene>
<evidence type="ECO:0000256" key="10">
    <source>
        <dbReference type="PIRSR" id="PIRSR617736-2"/>
    </source>
</evidence>